<keyword evidence="1 4" id="KW-0808">Transferase</keyword>
<dbReference type="Pfam" id="PF00583">
    <property type="entry name" value="Acetyltransf_1"/>
    <property type="match status" value="1"/>
</dbReference>
<evidence type="ECO:0000256" key="2">
    <source>
        <dbReference type="ARBA" id="ARBA00023315"/>
    </source>
</evidence>
<evidence type="ECO:0000313" key="5">
    <source>
        <dbReference type="Proteomes" id="UP000315115"/>
    </source>
</evidence>
<dbReference type="Gene3D" id="3.40.630.30">
    <property type="match status" value="1"/>
</dbReference>
<evidence type="ECO:0000256" key="1">
    <source>
        <dbReference type="ARBA" id="ARBA00022679"/>
    </source>
</evidence>
<dbReference type="SUPFAM" id="SSF55729">
    <property type="entry name" value="Acyl-CoA N-acyltransferases (Nat)"/>
    <property type="match status" value="1"/>
</dbReference>
<dbReference type="PANTHER" id="PTHR10545">
    <property type="entry name" value="DIAMINE N-ACETYLTRANSFERASE"/>
    <property type="match status" value="1"/>
</dbReference>
<dbReference type="InterPro" id="IPR000182">
    <property type="entry name" value="GNAT_dom"/>
</dbReference>
<dbReference type="GO" id="GO:0008080">
    <property type="term" value="F:N-acetyltransferase activity"/>
    <property type="evidence" value="ECO:0007669"/>
    <property type="project" value="TreeGrafter"/>
</dbReference>
<dbReference type="Proteomes" id="UP000315115">
    <property type="component" value="Chromosome 1"/>
</dbReference>
<evidence type="ECO:0000259" key="3">
    <source>
        <dbReference type="PROSITE" id="PS51186"/>
    </source>
</evidence>
<protein>
    <submittedName>
        <fullName evidence="4">N-acetyltransferase</fullName>
    </submittedName>
</protein>
<feature type="domain" description="N-acetyltransferase" evidence="3">
    <location>
        <begin position="1"/>
        <end position="160"/>
    </location>
</feature>
<dbReference type="PANTHER" id="PTHR10545:SF29">
    <property type="entry name" value="GH14572P-RELATED"/>
    <property type="match status" value="1"/>
</dbReference>
<dbReference type="RefSeq" id="WP_143692063.1">
    <property type="nucleotide sequence ID" value="NZ_AP019798.1"/>
</dbReference>
<evidence type="ECO:0000313" key="4">
    <source>
        <dbReference type="EMBL" id="BBL87989.1"/>
    </source>
</evidence>
<reference evidence="5" key="1">
    <citation type="submission" date="2019-07" db="EMBL/GenBank/DDBJ databases">
        <title>Complete Genome Sequences of Vibrion rotiferianus strain AM7.</title>
        <authorList>
            <person name="Miyazaki K."/>
            <person name="Wiseschart A."/>
            <person name="Pootanakit K."/>
            <person name="Ishimori K."/>
            <person name="Kitahara K."/>
        </authorList>
    </citation>
    <scope>NUCLEOTIDE SEQUENCE [LARGE SCALE GENOMIC DNA]</scope>
    <source>
        <strain evidence="5">AM7</strain>
    </source>
</reference>
<dbReference type="PROSITE" id="PS51186">
    <property type="entry name" value="GNAT"/>
    <property type="match status" value="1"/>
</dbReference>
<dbReference type="InterPro" id="IPR051016">
    <property type="entry name" value="Diverse_Substrate_AcTransf"/>
</dbReference>
<keyword evidence="2" id="KW-0012">Acyltransferase</keyword>
<gene>
    <name evidence="4" type="ORF">VroAM7_06420</name>
</gene>
<dbReference type="InterPro" id="IPR016181">
    <property type="entry name" value="Acyl_CoA_acyltransferase"/>
</dbReference>
<dbReference type="EMBL" id="AP019798">
    <property type="protein sequence ID" value="BBL87989.1"/>
    <property type="molecule type" value="Genomic_DNA"/>
</dbReference>
<sequence length="160" mass="17946">MDIRAISKTNCLELVPIFVELEQYYFKEQAASEHELTNYLKQKVFSEHSGVNIIAAYDNSIVLGFASYTTMYPGPKLSGQMYLKDLFVSSNARGRGVGIALMRHLASLAIEQGCQRLDWTAESNNPIAGQFYRTIGAELVSEKEYYRFADDALHAFAASK</sequence>
<organism evidence="4 5">
    <name type="scientific">Vibrio rotiferianus</name>
    <dbReference type="NCBI Taxonomy" id="190895"/>
    <lineage>
        <taxon>Bacteria</taxon>
        <taxon>Pseudomonadati</taxon>
        <taxon>Pseudomonadota</taxon>
        <taxon>Gammaproteobacteria</taxon>
        <taxon>Vibrionales</taxon>
        <taxon>Vibrionaceae</taxon>
        <taxon>Vibrio</taxon>
    </lineage>
</organism>
<accession>A0A510I359</accession>
<name>A0A510I359_9VIBR</name>
<proteinExistence type="predicted"/>
<dbReference type="CDD" id="cd04301">
    <property type="entry name" value="NAT_SF"/>
    <property type="match status" value="1"/>
</dbReference>
<dbReference type="AlphaFoldDB" id="A0A510I359"/>